<dbReference type="HOGENOM" id="CLU_032947_0_0_1"/>
<keyword evidence="3" id="KW-1185">Reference proteome</keyword>
<dbReference type="OrthoDB" id="6283821at2759"/>
<dbReference type="AlphaFoldDB" id="R7TZ44"/>
<proteinExistence type="predicted"/>
<dbReference type="OMA" id="NIQTHDA"/>
<sequence>MAESLPPSYESVVGNGSLSGCRDYWPSCLNDAWKAKYGIFETFDVLIKKVNIWLECNPGQSVFSCETIEKKVYRTDDIYGPSLQYPAKGSSCMRIKGFRLWYTKNLASCPQILRYMDIVPNKIDSCEDLEDKYPQFESFQSVIDHFNIRIMQHPLPGRIVSIQTVPITVSHDWWGDRVDINPEFCAWPDMSRSHRLYFLRVYFEAGPVRQERIGIADFAPQQLECGLFGGKPKFTSFQEVVDRAAVWVKQSNGIRITNMQTLDTKYLKMSEIGCRLDTLSAMEYKIQNRPRITVLRISYVESNSIPRTPNIFFRSFYPHHNCSEEGNGYETLIEAQERVKNWLETTGAKLLCIETVYLPSELHMKHPEEDRTVFLGEWCLDASEPSEFRIKMLQHVR</sequence>
<evidence type="ECO:0000313" key="3">
    <source>
        <dbReference type="Proteomes" id="UP000014760"/>
    </source>
</evidence>
<dbReference type="EMBL" id="AMQN01010143">
    <property type="status" value="NOT_ANNOTATED_CDS"/>
    <property type="molecule type" value="Genomic_DNA"/>
</dbReference>
<protein>
    <submittedName>
        <fullName evidence="1 2">Uncharacterized protein</fullName>
    </submittedName>
</protein>
<name>R7TZ44_CAPTE</name>
<evidence type="ECO:0000313" key="2">
    <source>
        <dbReference type="EnsemblMetazoa" id="CapteP196267"/>
    </source>
</evidence>
<dbReference type="EnsemblMetazoa" id="CapteT196267">
    <property type="protein sequence ID" value="CapteP196267"/>
    <property type="gene ID" value="CapteG196267"/>
</dbReference>
<dbReference type="EMBL" id="KB307129">
    <property type="protein sequence ID" value="ELT99203.1"/>
    <property type="molecule type" value="Genomic_DNA"/>
</dbReference>
<evidence type="ECO:0000313" key="1">
    <source>
        <dbReference type="EMBL" id="ELT99203.1"/>
    </source>
</evidence>
<gene>
    <name evidence="1" type="ORF">CAPTEDRAFT_196267</name>
</gene>
<reference evidence="3" key="1">
    <citation type="submission" date="2012-12" db="EMBL/GenBank/DDBJ databases">
        <authorList>
            <person name="Hellsten U."/>
            <person name="Grimwood J."/>
            <person name="Chapman J.A."/>
            <person name="Shapiro H."/>
            <person name="Aerts A."/>
            <person name="Otillar R.P."/>
            <person name="Terry A.Y."/>
            <person name="Boore J.L."/>
            <person name="Simakov O."/>
            <person name="Marletaz F."/>
            <person name="Cho S.-J."/>
            <person name="Edsinger-Gonzales E."/>
            <person name="Havlak P."/>
            <person name="Kuo D.-H."/>
            <person name="Larsson T."/>
            <person name="Lv J."/>
            <person name="Arendt D."/>
            <person name="Savage R."/>
            <person name="Osoegawa K."/>
            <person name="de Jong P."/>
            <person name="Lindberg D.R."/>
            <person name="Seaver E.C."/>
            <person name="Weisblat D.A."/>
            <person name="Putnam N.H."/>
            <person name="Grigoriev I.V."/>
            <person name="Rokhsar D.S."/>
        </authorList>
    </citation>
    <scope>NUCLEOTIDE SEQUENCE</scope>
    <source>
        <strain evidence="3">I ESC-2004</strain>
    </source>
</reference>
<dbReference type="STRING" id="283909.R7TZ44"/>
<reference evidence="1 3" key="2">
    <citation type="journal article" date="2013" name="Nature">
        <title>Insights into bilaterian evolution from three spiralian genomes.</title>
        <authorList>
            <person name="Simakov O."/>
            <person name="Marletaz F."/>
            <person name="Cho S.J."/>
            <person name="Edsinger-Gonzales E."/>
            <person name="Havlak P."/>
            <person name="Hellsten U."/>
            <person name="Kuo D.H."/>
            <person name="Larsson T."/>
            <person name="Lv J."/>
            <person name="Arendt D."/>
            <person name="Savage R."/>
            <person name="Osoegawa K."/>
            <person name="de Jong P."/>
            <person name="Grimwood J."/>
            <person name="Chapman J.A."/>
            <person name="Shapiro H."/>
            <person name="Aerts A."/>
            <person name="Otillar R.P."/>
            <person name="Terry A.Y."/>
            <person name="Boore J.L."/>
            <person name="Grigoriev I.V."/>
            <person name="Lindberg D.R."/>
            <person name="Seaver E.C."/>
            <person name="Weisblat D.A."/>
            <person name="Putnam N.H."/>
            <person name="Rokhsar D.S."/>
        </authorList>
    </citation>
    <scope>NUCLEOTIDE SEQUENCE</scope>
    <source>
        <strain evidence="1 3">I ESC-2004</strain>
    </source>
</reference>
<accession>R7TZ44</accession>
<dbReference type="Proteomes" id="UP000014760">
    <property type="component" value="Unassembled WGS sequence"/>
</dbReference>
<reference evidence="2" key="3">
    <citation type="submission" date="2015-06" db="UniProtKB">
        <authorList>
            <consortium name="EnsemblMetazoa"/>
        </authorList>
    </citation>
    <scope>IDENTIFICATION</scope>
</reference>
<organism evidence="1">
    <name type="scientific">Capitella teleta</name>
    <name type="common">Polychaete worm</name>
    <dbReference type="NCBI Taxonomy" id="283909"/>
    <lineage>
        <taxon>Eukaryota</taxon>
        <taxon>Metazoa</taxon>
        <taxon>Spiralia</taxon>
        <taxon>Lophotrochozoa</taxon>
        <taxon>Annelida</taxon>
        <taxon>Polychaeta</taxon>
        <taxon>Sedentaria</taxon>
        <taxon>Scolecida</taxon>
        <taxon>Capitellidae</taxon>
        <taxon>Capitella</taxon>
    </lineage>
</organism>